<dbReference type="InParanoid" id="A0A1Y2G5U6"/>
<name>A0A1Y2G5U6_9FUNG</name>
<gene>
    <name evidence="1" type="ORF">BCR41DRAFT_402198</name>
</gene>
<reference evidence="1 2" key="1">
    <citation type="submission" date="2016-07" db="EMBL/GenBank/DDBJ databases">
        <title>Pervasive Adenine N6-methylation of Active Genes in Fungi.</title>
        <authorList>
            <consortium name="DOE Joint Genome Institute"/>
            <person name="Mondo S.J."/>
            <person name="Dannebaum R.O."/>
            <person name="Kuo R.C."/>
            <person name="Labutti K."/>
            <person name="Haridas S."/>
            <person name="Kuo A."/>
            <person name="Salamov A."/>
            <person name="Ahrendt S.R."/>
            <person name="Lipzen A."/>
            <person name="Sullivan W."/>
            <person name="Andreopoulos W.B."/>
            <person name="Clum A."/>
            <person name="Lindquist E."/>
            <person name="Daum C."/>
            <person name="Ramamoorthy G.K."/>
            <person name="Gryganskyi A."/>
            <person name="Culley D."/>
            <person name="Magnuson J.K."/>
            <person name="James T.Y."/>
            <person name="O'Malley M.A."/>
            <person name="Stajich J.E."/>
            <person name="Spatafora J.W."/>
            <person name="Visel A."/>
            <person name="Grigoriev I.V."/>
        </authorList>
    </citation>
    <scope>NUCLEOTIDE SEQUENCE [LARGE SCALE GENOMIC DNA]</scope>
    <source>
        <strain evidence="1 2">NRRL 3116</strain>
    </source>
</reference>
<dbReference type="InterPro" id="IPR032675">
    <property type="entry name" value="LRR_dom_sf"/>
</dbReference>
<dbReference type="GeneID" id="33571129"/>
<dbReference type="EMBL" id="MCFF01000079">
    <property type="protein sequence ID" value="ORY96039.1"/>
    <property type="molecule type" value="Genomic_DNA"/>
</dbReference>
<evidence type="ECO:0000313" key="1">
    <source>
        <dbReference type="EMBL" id="ORY96039.1"/>
    </source>
</evidence>
<dbReference type="AlphaFoldDB" id="A0A1Y2G5U6"/>
<dbReference type="Proteomes" id="UP000193648">
    <property type="component" value="Unassembled WGS sequence"/>
</dbReference>
<keyword evidence="2" id="KW-1185">Reference proteome</keyword>
<proteinExistence type="predicted"/>
<dbReference type="STRING" id="64571.A0A1Y2G5U6"/>
<dbReference type="Gene3D" id="3.80.10.10">
    <property type="entry name" value="Ribonuclease Inhibitor"/>
    <property type="match status" value="1"/>
</dbReference>
<evidence type="ECO:0000313" key="2">
    <source>
        <dbReference type="Proteomes" id="UP000193648"/>
    </source>
</evidence>
<protein>
    <submittedName>
        <fullName evidence="1">Uncharacterized protein</fullName>
    </submittedName>
</protein>
<dbReference type="SUPFAM" id="SSF52047">
    <property type="entry name" value="RNI-like"/>
    <property type="match status" value="1"/>
</dbReference>
<comment type="caution">
    <text evidence="1">The sequence shown here is derived from an EMBL/GenBank/DDBJ whole genome shotgun (WGS) entry which is preliminary data.</text>
</comment>
<dbReference type="OrthoDB" id="120976at2759"/>
<organism evidence="1 2">
    <name type="scientific">Lobosporangium transversale</name>
    <dbReference type="NCBI Taxonomy" id="64571"/>
    <lineage>
        <taxon>Eukaryota</taxon>
        <taxon>Fungi</taxon>
        <taxon>Fungi incertae sedis</taxon>
        <taxon>Mucoromycota</taxon>
        <taxon>Mortierellomycotina</taxon>
        <taxon>Mortierellomycetes</taxon>
        <taxon>Mortierellales</taxon>
        <taxon>Mortierellaceae</taxon>
        <taxon>Lobosporangium</taxon>
    </lineage>
</organism>
<sequence>MPKIQPEAKRMTTKYTCRQHQMRPYECLKNGIHLHFLCEYGDHSINTSESGQNQILVVKHDGYDIRKNKEFIPNFEKHMFILLLREIPSSASPIPDLDPINTEFLRLWPNISSHLHKLSIEMGPQEAGAGDFQALMSSLKANITLTTLNLKGYHRTIQLRRKMLWEAFKVNMLLTTVKLRGNLIMNEGAQALSEGLKINTTLTTLDLLEYS</sequence>
<accession>A0A1Y2G5U6</accession>
<dbReference type="RefSeq" id="XP_021875471.1">
    <property type="nucleotide sequence ID" value="XM_022029286.1"/>
</dbReference>